<gene>
    <name evidence="2" type="ORF">CXB51_005241</name>
</gene>
<dbReference type="EMBL" id="JAHUZN010000003">
    <property type="protein sequence ID" value="KAG8498827.1"/>
    <property type="molecule type" value="Genomic_DNA"/>
</dbReference>
<name>A0A8J5ZDI6_9ROSI</name>
<dbReference type="PANTHER" id="PTHR46872">
    <property type="entry name" value="DNA BINDING PROTEIN"/>
    <property type="match status" value="1"/>
</dbReference>
<evidence type="ECO:0000256" key="1">
    <source>
        <dbReference type="SAM" id="MobiDB-lite"/>
    </source>
</evidence>
<proteinExistence type="predicted"/>
<keyword evidence="3" id="KW-1185">Reference proteome</keyword>
<feature type="compositionally biased region" description="Acidic residues" evidence="1">
    <location>
        <begin position="362"/>
        <end position="381"/>
    </location>
</feature>
<organism evidence="2 3">
    <name type="scientific">Gossypium anomalum</name>
    <dbReference type="NCBI Taxonomy" id="47600"/>
    <lineage>
        <taxon>Eukaryota</taxon>
        <taxon>Viridiplantae</taxon>
        <taxon>Streptophyta</taxon>
        <taxon>Embryophyta</taxon>
        <taxon>Tracheophyta</taxon>
        <taxon>Spermatophyta</taxon>
        <taxon>Magnoliopsida</taxon>
        <taxon>eudicotyledons</taxon>
        <taxon>Gunneridae</taxon>
        <taxon>Pentapetalae</taxon>
        <taxon>rosids</taxon>
        <taxon>malvids</taxon>
        <taxon>Malvales</taxon>
        <taxon>Malvaceae</taxon>
        <taxon>Malvoideae</taxon>
        <taxon>Gossypium</taxon>
    </lineage>
</organism>
<evidence type="ECO:0008006" key="4">
    <source>
        <dbReference type="Google" id="ProtNLM"/>
    </source>
</evidence>
<reference evidence="2 3" key="1">
    <citation type="journal article" date="2021" name="bioRxiv">
        <title>The Gossypium anomalum genome as a resource for cotton improvement and evolutionary analysis of hybrid incompatibility.</title>
        <authorList>
            <person name="Grover C.E."/>
            <person name="Yuan D."/>
            <person name="Arick M.A."/>
            <person name="Miller E.R."/>
            <person name="Hu G."/>
            <person name="Peterson D.G."/>
            <person name="Wendel J.F."/>
            <person name="Udall J.A."/>
        </authorList>
    </citation>
    <scope>NUCLEOTIDE SEQUENCE [LARGE SCALE GENOMIC DNA]</scope>
    <source>
        <strain evidence="2">JFW-Udall</strain>
        <tissue evidence="2">Leaf</tissue>
    </source>
</reference>
<feature type="region of interest" description="Disordered" evidence="1">
    <location>
        <begin position="355"/>
        <end position="394"/>
    </location>
</feature>
<dbReference type="Proteomes" id="UP000701853">
    <property type="component" value="Chromosome 3"/>
</dbReference>
<accession>A0A8J5ZDI6</accession>
<evidence type="ECO:0000313" key="3">
    <source>
        <dbReference type="Proteomes" id="UP000701853"/>
    </source>
</evidence>
<dbReference type="OrthoDB" id="1908944at2759"/>
<sequence>MGFKRPFDSEELQELPFKHPRQFDNNNKLTQFADTISHIYTHQNPHISVDVEGGFHKCQWDEAFETGGLNDERPLVDKDFETSAPLSLITSISSEEDVDTGPAAISPISPEYFDFDFPRRMLGPVEDAYSLLLDRSPRKQVLLGPNHQANVPSLGRHIKKDKFVRNCASDTNDIGYEEIMMGTYVIPMPDSDLSANDSGKVGAGRTDCSCLDGGSFRCVRQHVMEAREKLRKSLGHEKFVKLGFYDMGEDVAYKWSEEEEEIFREVVYSNPASLGKKFWKHFSMVFPSRSKRELVSYYFNVFILQRRAVQNRSSILDIDSDDDEWHGSQQVYEVKASEEDEDSSAIESLAAQEGLSNHEGDCLGDDDDDGSDDDDDDDSGDSDSGSGDGNYSSAAARGDYGVNLMLKGPIAKSFDESRFDLVFEQTNKDLGQVEDFNVQDDSCMSFEFQPNMVDSHSLIDTKADLHDSQMKTDLSKCMQAKVDGSSDLVSQVYLLDTCDAKIWDARYPTTATEGIDLQPTCNIIEEIFGQDTWDNKMRNE</sequence>
<dbReference type="PANTHER" id="PTHR46872:SF5">
    <property type="entry name" value="MYB-LIKE DOMAIN-CONTAINING PROTEIN"/>
    <property type="match status" value="1"/>
</dbReference>
<comment type="caution">
    <text evidence="2">The sequence shown here is derived from an EMBL/GenBank/DDBJ whole genome shotgun (WGS) entry which is preliminary data.</text>
</comment>
<dbReference type="AlphaFoldDB" id="A0A8J5ZDI6"/>
<evidence type="ECO:0000313" key="2">
    <source>
        <dbReference type="EMBL" id="KAG8498827.1"/>
    </source>
</evidence>
<protein>
    <recommendedName>
        <fullName evidence="4">Myb-like domain-containing protein</fullName>
    </recommendedName>
</protein>